<evidence type="ECO:0000313" key="1">
    <source>
        <dbReference type="EMBL" id="MCG9026994.1"/>
    </source>
</evidence>
<evidence type="ECO:0000313" key="2">
    <source>
        <dbReference type="Proteomes" id="UP001200247"/>
    </source>
</evidence>
<evidence type="ECO:0008006" key="3">
    <source>
        <dbReference type="Google" id="ProtNLM"/>
    </source>
</evidence>
<comment type="caution">
    <text evidence="1">The sequence shown here is derived from an EMBL/GenBank/DDBJ whole genome shotgun (WGS) entry which is preliminary data.</text>
</comment>
<reference evidence="1 2" key="1">
    <citation type="submission" date="2021-10" db="EMBL/GenBank/DDBJ databases">
        <title>Whole-genome sequencing analysis of Laribacter hongkongensis: virulence gene profiles, carbohydrate-active enzyme prediction, and antimicrobial resistance characterization.</title>
        <authorList>
            <person name="Yuan P."/>
            <person name="Zhan Y."/>
            <person name="Chen D."/>
        </authorList>
    </citation>
    <scope>NUCLEOTIDE SEQUENCE [LARGE SCALE GENOMIC DNA]</scope>
    <source>
        <strain evidence="1 2">W67</strain>
    </source>
</reference>
<dbReference type="EMBL" id="JAJAXM010000033">
    <property type="protein sequence ID" value="MCG9026994.1"/>
    <property type="molecule type" value="Genomic_DNA"/>
</dbReference>
<dbReference type="RefSeq" id="WP_155826706.1">
    <property type="nucleotide sequence ID" value="NZ_JAJAWK010000036.1"/>
</dbReference>
<dbReference type="AlphaFoldDB" id="A0AAW5DR74"/>
<organism evidence="1 2">
    <name type="scientific">Laribacter hongkongensis</name>
    <dbReference type="NCBI Taxonomy" id="168471"/>
    <lineage>
        <taxon>Bacteria</taxon>
        <taxon>Pseudomonadati</taxon>
        <taxon>Pseudomonadota</taxon>
        <taxon>Betaproteobacteria</taxon>
        <taxon>Neisseriales</taxon>
        <taxon>Aquaspirillaceae</taxon>
        <taxon>Laribacter</taxon>
    </lineage>
</organism>
<sequence length="58" mass="6414">MITLSHSEEMLHSDEKMRLNAKRILNDRLIEAVVAGCAERPRELPATCGNGSIPTIPQ</sequence>
<protein>
    <recommendedName>
        <fullName evidence="3">Transposase</fullName>
    </recommendedName>
</protein>
<dbReference type="GeneID" id="75111092"/>
<proteinExistence type="predicted"/>
<name>A0AAW5DR74_9NEIS</name>
<accession>A0AAW5DR74</accession>
<gene>
    <name evidence="1" type="ORF">LH440_13990</name>
</gene>
<dbReference type="Proteomes" id="UP001200247">
    <property type="component" value="Unassembled WGS sequence"/>
</dbReference>